<dbReference type="AlphaFoldDB" id="A0A0C3GYE5"/>
<reference evidence="2" key="2">
    <citation type="submission" date="2015-01" db="EMBL/GenBank/DDBJ databases">
        <title>Evolutionary Origins and Diversification of the Mycorrhizal Mutualists.</title>
        <authorList>
            <consortium name="DOE Joint Genome Institute"/>
            <consortium name="Mycorrhizal Genomics Consortium"/>
            <person name="Kohler A."/>
            <person name="Kuo A."/>
            <person name="Nagy L.G."/>
            <person name="Floudas D."/>
            <person name="Copeland A."/>
            <person name="Barry K.W."/>
            <person name="Cichocki N."/>
            <person name="Veneault-Fourrey C."/>
            <person name="LaButti K."/>
            <person name="Lindquist E.A."/>
            <person name="Lipzen A."/>
            <person name="Lundell T."/>
            <person name="Morin E."/>
            <person name="Murat C."/>
            <person name="Riley R."/>
            <person name="Ohm R."/>
            <person name="Sun H."/>
            <person name="Tunlid A."/>
            <person name="Henrissat B."/>
            <person name="Grigoriev I.V."/>
            <person name="Hibbett D.S."/>
            <person name="Martin F."/>
        </authorList>
    </citation>
    <scope>NUCLEOTIDE SEQUENCE [LARGE SCALE GENOMIC DNA]</scope>
    <source>
        <strain evidence="2">Zn</strain>
    </source>
</reference>
<organism evidence="1 2">
    <name type="scientific">Oidiodendron maius (strain Zn)</name>
    <dbReference type="NCBI Taxonomy" id="913774"/>
    <lineage>
        <taxon>Eukaryota</taxon>
        <taxon>Fungi</taxon>
        <taxon>Dikarya</taxon>
        <taxon>Ascomycota</taxon>
        <taxon>Pezizomycotina</taxon>
        <taxon>Leotiomycetes</taxon>
        <taxon>Leotiomycetes incertae sedis</taxon>
        <taxon>Myxotrichaceae</taxon>
        <taxon>Oidiodendron</taxon>
    </lineage>
</organism>
<dbReference type="HOGENOM" id="CLU_2574483_0_0_1"/>
<protein>
    <submittedName>
        <fullName evidence="1">Uncharacterized protein</fullName>
    </submittedName>
</protein>
<proteinExistence type="predicted"/>
<dbReference type="InParanoid" id="A0A0C3GYE5"/>
<dbReference type="EMBL" id="KN832885">
    <property type="protein sequence ID" value="KIM96199.1"/>
    <property type="molecule type" value="Genomic_DNA"/>
</dbReference>
<reference evidence="1 2" key="1">
    <citation type="submission" date="2014-04" db="EMBL/GenBank/DDBJ databases">
        <authorList>
            <consortium name="DOE Joint Genome Institute"/>
            <person name="Kuo A."/>
            <person name="Martino E."/>
            <person name="Perotto S."/>
            <person name="Kohler A."/>
            <person name="Nagy L.G."/>
            <person name="Floudas D."/>
            <person name="Copeland A."/>
            <person name="Barry K.W."/>
            <person name="Cichocki N."/>
            <person name="Veneault-Fourrey C."/>
            <person name="LaButti K."/>
            <person name="Lindquist E.A."/>
            <person name="Lipzen A."/>
            <person name="Lundell T."/>
            <person name="Morin E."/>
            <person name="Murat C."/>
            <person name="Sun H."/>
            <person name="Tunlid A."/>
            <person name="Henrissat B."/>
            <person name="Grigoriev I.V."/>
            <person name="Hibbett D.S."/>
            <person name="Martin F."/>
            <person name="Nordberg H.P."/>
            <person name="Cantor M.N."/>
            <person name="Hua S.X."/>
        </authorList>
    </citation>
    <scope>NUCLEOTIDE SEQUENCE [LARGE SCALE GENOMIC DNA]</scope>
    <source>
        <strain evidence="1 2">Zn</strain>
    </source>
</reference>
<dbReference type="Proteomes" id="UP000054321">
    <property type="component" value="Unassembled WGS sequence"/>
</dbReference>
<accession>A0A0C3GYE5</accession>
<evidence type="ECO:0000313" key="1">
    <source>
        <dbReference type="EMBL" id="KIM96199.1"/>
    </source>
</evidence>
<evidence type="ECO:0000313" key="2">
    <source>
        <dbReference type="Proteomes" id="UP000054321"/>
    </source>
</evidence>
<name>A0A0C3GYE5_OIDMZ</name>
<sequence length="81" mass="9200">METTSTAQDKKQPWKAFASQFGKREVGLITYDAPKGDELRLNGTTGEMSMDILYDTENSKRNRYCKRHPSQEVTVQIEGVS</sequence>
<keyword evidence="2" id="KW-1185">Reference proteome</keyword>
<gene>
    <name evidence="1" type="ORF">OIDMADRAFT_183593</name>
</gene>
<dbReference type="OrthoDB" id="10426436at2759"/>